<dbReference type="EC" id="6.1.1.21" evidence="9"/>
<evidence type="ECO:0000256" key="5">
    <source>
        <dbReference type="ARBA" id="ARBA00022840"/>
    </source>
</evidence>
<dbReference type="InterPro" id="IPR004154">
    <property type="entry name" value="Anticodon-bd"/>
</dbReference>
<dbReference type="Pfam" id="PF13393">
    <property type="entry name" value="tRNA-synt_His"/>
    <property type="match status" value="1"/>
</dbReference>
<keyword evidence="2 9" id="KW-0963">Cytoplasm</keyword>
<evidence type="ECO:0000313" key="13">
    <source>
        <dbReference type="Proteomes" id="UP000886749"/>
    </source>
</evidence>
<feature type="binding site" evidence="10">
    <location>
        <position position="265"/>
    </location>
    <ligand>
        <name>L-histidine</name>
        <dbReference type="ChEBI" id="CHEBI:57595"/>
    </ligand>
</feature>
<comment type="subcellular location">
    <subcellularLocation>
        <location evidence="9">Cytoplasm</location>
    </subcellularLocation>
</comment>
<dbReference type="PANTHER" id="PTHR43707:SF1">
    <property type="entry name" value="HISTIDINE--TRNA LIGASE, MITOCHONDRIAL-RELATED"/>
    <property type="match status" value="1"/>
</dbReference>
<dbReference type="Gene3D" id="3.40.50.800">
    <property type="entry name" value="Anticodon-binding domain"/>
    <property type="match status" value="1"/>
</dbReference>
<dbReference type="NCBIfam" id="TIGR00442">
    <property type="entry name" value="hisS"/>
    <property type="match status" value="1"/>
</dbReference>
<keyword evidence="7 9" id="KW-0030">Aminoacyl-tRNA synthetase</keyword>
<evidence type="ECO:0000256" key="2">
    <source>
        <dbReference type="ARBA" id="ARBA00022490"/>
    </source>
</evidence>
<feature type="binding site" evidence="10">
    <location>
        <position position="138"/>
    </location>
    <ligand>
        <name>L-histidine</name>
        <dbReference type="ChEBI" id="CHEBI:57595"/>
    </ligand>
</feature>
<dbReference type="GO" id="GO:0006427">
    <property type="term" value="P:histidyl-tRNA aminoacylation"/>
    <property type="evidence" value="ECO:0007669"/>
    <property type="project" value="UniProtKB-UniRule"/>
</dbReference>
<keyword evidence="6 9" id="KW-0648">Protein biosynthesis</keyword>
<dbReference type="GO" id="GO:0005737">
    <property type="term" value="C:cytoplasm"/>
    <property type="evidence" value="ECO:0007669"/>
    <property type="project" value="UniProtKB-SubCell"/>
</dbReference>
<dbReference type="InterPro" id="IPR041715">
    <property type="entry name" value="HisRS-like_core"/>
</dbReference>
<evidence type="ECO:0000256" key="4">
    <source>
        <dbReference type="ARBA" id="ARBA00022741"/>
    </source>
</evidence>
<comment type="catalytic activity">
    <reaction evidence="8 9">
        <text>tRNA(His) + L-histidine + ATP = L-histidyl-tRNA(His) + AMP + diphosphate + H(+)</text>
        <dbReference type="Rhea" id="RHEA:17313"/>
        <dbReference type="Rhea" id="RHEA-COMP:9665"/>
        <dbReference type="Rhea" id="RHEA-COMP:9689"/>
        <dbReference type="ChEBI" id="CHEBI:15378"/>
        <dbReference type="ChEBI" id="CHEBI:30616"/>
        <dbReference type="ChEBI" id="CHEBI:33019"/>
        <dbReference type="ChEBI" id="CHEBI:57595"/>
        <dbReference type="ChEBI" id="CHEBI:78442"/>
        <dbReference type="ChEBI" id="CHEBI:78527"/>
        <dbReference type="ChEBI" id="CHEBI:456215"/>
        <dbReference type="EC" id="6.1.1.21"/>
    </reaction>
</comment>
<dbReference type="PROSITE" id="PS50862">
    <property type="entry name" value="AA_TRNA_LIGASE_II"/>
    <property type="match status" value="1"/>
</dbReference>
<dbReference type="Gene3D" id="3.30.930.10">
    <property type="entry name" value="Bira Bifunctional Protein, Domain 2"/>
    <property type="match status" value="1"/>
</dbReference>
<feature type="binding site" evidence="10">
    <location>
        <position position="134"/>
    </location>
    <ligand>
        <name>L-histidine</name>
        <dbReference type="ChEBI" id="CHEBI:57595"/>
    </ligand>
</feature>
<dbReference type="EMBL" id="DVGY01000142">
    <property type="protein sequence ID" value="HIR41423.1"/>
    <property type="molecule type" value="Genomic_DNA"/>
</dbReference>
<evidence type="ECO:0000256" key="10">
    <source>
        <dbReference type="PIRSR" id="PIRSR001549-1"/>
    </source>
</evidence>
<dbReference type="GO" id="GO:0016740">
    <property type="term" value="F:transferase activity"/>
    <property type="evidence" value="ECO:0007669"/>
    <property type="project" value="UniProtKB-ARBA"/>
</dbReference>
<evidence type="ECO:0000256" key="3">
    <source>
        <dbReference type="ARBA" id="ARBA00022598"/>
    </source>
</evidence>
<dbReference type="CDD" id="cd00773">
    <property type="entry name" value="HisRS-like_core"/>
    <property type="match status" value="1"/>
</dbReference>
<feature type="binding site" evidence="10">
    <location>
        <begin position="269"/>
        <end position="270"/>
    </location>
    <ligand>
        <name>L-histidine</name>
        <dbReference type="ChEBI" id="CHEBI:57595"/>
    </ligand>
</feature>
<dbReference type="InterPro" id="IPR006195">
    <property type="entry name" value="aa-tRNA-synth_II"/>
</dbReference>
<protein>
    <recommendedName>
        <fullName evidence="9">Histidine--tRNA ligase</fullName>
        <ecNumber evidence="9">6.1.1.21</ecNumber>
    </recommendedName>
    <alternativeName>
        <fullName evidence="9">Histidyl-tRNA synthetase</fullName>
        <shortName evidence="9">HisRS</shortName>
    </alternativeName>
</protein>
<comment type="subunit">
    <text evidence="9">Homodimer.</text>
</comment>
<feature type="domain" description="Aminoacyl-transfer RNA synthetases class-II family profile" evidence="11">
    <location>
        <begin position="22"/>
        <end position="330"/>
    </location>
</feature>
<evidence type="ECO:0000313" key="12">
    <source>
        <dbReference type="EMBL" id="HIR41423.1"/>
    </source>
</evidence>
<accession>A0A9D1AK80</accession>
<dbReference type="GO" id="GO:0005524">
    <property type="term" value="F:ATP binding"/>
    <property type="evidence" value="ECO:0007669"/>
    <property type="project" value="UniProtKB-UniRule"/>
</dbReference>
<comment type="similarity">
    <text evidence="1 9">Belongs to the class-II aminoacyl-tRNA synthetase family.</text>
</comment>
<dbReference type="InterPro" id="IPR015807">
    <property type="entry name" value="His-tRNA-ligase"/>
</dbReference>
<evidence type="ECO:0000256" key="1">
    <source>
        <dbReference type="ARBA" id="ARBA00008226"/>
    </source>
</evidence>
<dbReference type="PIRSF" id="PIRSF001549">
    <property type="entry name" value="His-tRNA_synth"/>
    <property type="match status" value="1"/>
</dbReference>
<dbReference type="AlphaFoldDB" id="A0A9D1AK80"/>
<reference evidence="12" key="1">
    <citation type="submission" date="2020-10" db="EMBL/GenBank/DDBJ databases">
        <authorList>
            <person name="Gilroy R."/>
        </authorList>
    </citation>
    <scope>NUCLEOTIDE SEQUENCE</scope>
    <source>
        <strain evidence="12">CHK184-25365</strain>
    </source>
</reference>
<dbReference type="InterPro" id="IPR036621">
    <property type="entry name" value="Anticodon-bd_dom_sf"/>
</dbReference>
<dbReference type="SUPFAM" id="SSF55681">
    <property type="entry name" value="Class II aaRS and biotin synthetases"/>
    <property type="match status" value="1"/>
</dbReference>
<feature type="binding site" evidence="10">
    <location>
        <position position="120"/>
    </location>
    <ligand>
        <name>L-histidine</name>
        <dbReference type="ChEBI" id="CHEBI:57595"/>
    </ligand>
</feature>
<dbReference type="CDD" id="cd00859">
    <property type="entry name" value="HisRS_anticodon"/>
    <property type="match status" value="1"/>
</dbReference>
<keyword evidence="5 9" id="KW-0067">ATP-binding</keyword>
<dbReference type="HAMAP" id="MF_00127">
    <property type="entry name" value="His_tRNA_synth"/>
    <property type="match status" value="1"/>
</dbReference>
<sequence length="458" mass="50305">MAVTIQAPKGTEDVLGSESYKWQFIENLAKQTAALYGFSEQRTPTFESMALFRRSVGDTTDVVQKEMYQVRAETESSKKEPELFALKPEGTAGAVRAVIQRGLLNQALPLRVYYITPCFRHENTQKGRLREFHQFGVEMFGAQNPGADVEVMSLVKDLFDRLGLKNITLNINSIGCPACRGEYHKALKDYFSAKKDQLCPTCLERLDKNPMRILDCKNPECAALAADAPVVLDYLCEDCSTHFEGVKQRLDALGMEYTVDPHIVRGLDYYTKTVFEFVSSDLGAQSTVCGGGRYDGLVEQMGGPATPALGFAMGLERLLLILEAQGIEIPKPEGCLLYLGSMGENAAIQACRLTNKLRGEGFYVECDVMGRGVKAQMKYANKIGAKYSLVLGDNELATGKGMLKDMETGAQTEVELEKLADRLYDATLAGQLDKLTQQVAGDASLQSLKTLLGGKEGE</sequence>
<comment type="caution">
    <text evidence="12">The sequence shown here is derived from an EMBL/GenBank/DDBJ whole genome shotgun (WGS) entry which is preliminary data.</text>
</comment>
<evidence type="ECO:0000256" key="7">
    <source>
        <dbReference type="ARBA" id="ARBA00023146"/>
    </source>
</evidence>
<name>A0A9D1AK80_9FIRM</name>
<dbReference type="InterPro" id="IPR004516">
    <property type="entry name" value="HisRS/HisZ"/>
</dbReference>
<dbReference type="InterPro" id="IPR033656">
    <property type="entry name" value="HisRS_anticodon"/>
</dbReference>
<keyword evidence="3 9" id="KW-0436">Ligase</keyword>
<evidence type="ECO:0000256" key="9">
    <source>
        <dbReference type="HAMAP-Rule" id="MF_00127"/>
    </source>
</evidence>
<dbReference type="Proteomes" id="UP000886749">
    <property type="component" value="Unassembled WGS sequence"/>
</dbReference>
<organism evidence="12 13">
    <name type="scientific">Candidatus Egerieicola pullicola</name>
    <dbReference type="NCBI Taxonomy" id="2840775"/>
    <lineage>
        <taxon>Bacteria</taxon>
        <taxon>Bacillati</taxon>
        <taxon>Bacillota</taxon>
        <taxon>Clostridia</taxon>
        <taxon>Eubacteriales</taxon>
        <taxon>Oscillospiraceae</taxon>
        <taxon>Oscillospiraceae incertae sedis</taxon>
        <taxon>Candidatus Egerieicola</taxon>
    </lineage>
</organism>
<gene>
    <name evidence="9" type="primary">hisS</name>
    <name evidence="12" type="ORF">IAB36_06325</name>
</gene>
<dbReference type="InterPro" id="IPR045864">
    <property type="entry name" value="aa-tRNA-synth_II/BPL/LPL"/>
</dbReference>
<reference evidence="12" key="2">
    <citation type="journal article" date="2021" name="PeerJ">
        <title>Extensive microbial diversity within the chicken gut microbiome revealed by metagenomics and culture.</title>
        <authorList>
            <person name="Gilroy R."/>
            <person name="Ravi A."/>
            <person name="Getino M."/>
            <person name="Pursley I."/>
            <person name="Horton D.L."/>
            <person name="Alikhan N.F."/>
            <person name="Baker D."/>
            <person name="Gharbi K."/>
            <person name="Hall N."/>
            <person name="Watson M."/>
            <person name="Adriaenssens E.M."/>
            <person name="Foster-Nyarko E."/>
            <person name="Jarju S."/>
            <person name="Secka A."/>
            <person name="Antonio M."/>
            <person name="Oren A."/>
            <person name="Chaudhuri R.R."/>
            <person name="La Ragione R."/>
            <person name="Hildebrand F."/>
            <person name="Pallen M.J."/>
        </authorList>
    </citation>
    <scope>NUCLEOTIDE SEQUENCE</scope>
    <source>
        <strain evidence="12">CHK184-25365</strain>
    </source>
</reference>
<feature type="binding site" evidence="10">
    <location>
        <begin position="89"/>
        <end position="91"/>
    </location>
    <ligand>
        <name>L-histidine</name>
        <dbReference type="ChEBI" id="CHEBI:57595"/>
    </ligand>
</feature>
<dbReference type="SUPFAM" id="SSF52954">
    <property type="entry name" value="Class II aaRS ABD-related"/>
    <property type="match status" value="1"/>
</dbReference>
<keyword evidence="4 9" id="KW-0547">Nucleotide-binding</keyword>
<dbReference type="GO" id="GO:0004821">
    <property type="term" value="F:histidine-tRNA ligase activity"/>
    <property type="evidence" value="ECO:0007669"/>
    <property type="project" value="UniProtKB-UniRule"/>
</dbReference>
<evidence type="ECO:0000256" key="8">
    <source>
        <dbReference type="ARBA" id="ARBA00047639"/>
    </source>
</evidence>
<evidence type="ECO:0000259" key="11">
    <source>
        <dbReference type="PROSITE" id="PS50862"/>
    </source>
</evidence>
<proteinExistence type="inferred from homology"/>
<evidence type="ECO:0000256" key="6">
    <source>
        <dbReference type="ARBA" id="ARBA00022917"/>
    </source>
</evidence>
<dbReference type="PANTHER" id="PTHR43707">
    <property type="entry name" value="HISTIDYL-TRNA SYNTHETASE"/>
    <property type="match status" value="1"/>
</dbReference>
<dbReference type="Pfam" id="PF03129">
    <property type="entry name" value="HGTP_anticodon"/>
    <property type="match status" value="1"/>
</dbReference>
<dbReference type="GO" id="GO:0140096">
    <property type="term" value="F:catalytic activity, acting on a protein"/>
    <property type="evidence" value="ECO:0007669"/>
    <property type="project" value="UniProtKB-ARBA"/>
</dbReference>